<proteinExistence type="predicted"/>
<gene>
    <name evidence="7" type="ORF">METZ01_LOCUS49039</name>
</gene>
<dbReference type="InterPro" id="IPR011478">
    <property type="entry name" value="DUF1585"/>
</dbReference>
<dbReference type="Pfam" id="PF07624">
    <property type="entry name" value="PSD2"/>
    <property type="match status" value="1"/>
</dbReference>
<feature type="domain" description="Cytochrome C Planctomycete-type" evidence="5">
    <location>
        <begin position="54"/>
        <end position="98"/>
    </location>
</feature>
<evidence type="ECO:0000259" key="6">
    <source>
        <dbReference type="Pfam" id="PF07637"/>
    </source>
</evidence>
<evidence type="ECO:0000313" key="7">
    <source>
        <dbReference type="EMBL" id="SUZ96185.1"/>
    </source>
</evidence>
<dbReference type="InterPro" id="IPR013042">
    <property type="entry name" value="DUF1592"/>
</dbReference>
<organism evidence="7">
    <name type="scientific">marine metagenome</name>
    <dbReference type="NCBI Taxonomy" id="408172"/>
    <lineage>
        <taxon>unclassified sequences</taxon>
        <taxon>metagenomes</taxon>
        <taxon>ecological metagenomes</taxon>
    </lineage>
</organism>
<dbReference type="GO" id="GO:0009055">
    <property type="term" value="F:electron transfer activity"/>
    <property type="evidence" value="ECO:0007669"/>
    <property type="project" value="InterPro"/>
</dbReference>
<feature type="domain" description="DUF1595" evidence="6">
    <location>
        <begin position="403"/>
        <end position="463"/>
    </location>
</feature>
<dbReference type="InterPro" id="IPR013036">
    <property type="entry name" value="DUF1587"/>
</dbReference>
<evidence type="ECO:0000259" key="5">
    <source>
        <dbReference type="Pfam" id="PF07635"/>
    </source>
</evidence>
<feature type="domain" description="DUF1592" evidence="4">
    <location>
        <begin position="477"/>
        <end position="604"/>
    </location>
</feature>
<evidence type="ECO:0000259" key="2">
    <source>
        <dbReference type="Pfam" id="PF07626"/>
    </source>
</evidence>
<dbReference type="Pfam" id="PF07626">
    <property type="entry name" value="PSD3"/>
    <property type="match status" value="1"/>
</dbReference>
<dbReference type="InterPro" id="IPR013043">
    <property type="entry name" value="DUF1595"/>
</dbReference>
<reference evidence="7" key="1">
    <citation type="submission" date="2018-05" db="EMBL/GenBank/DDBJ databases">
        <authorList>
            <person name="Lanie J.A."/>
            <person name="Ng W.-L."/>
            <person name="Kazmierczak K.M."/>
            <person name="Andrzejewski T.M."/>
            <person name="Davidsen T.M."/>
            <person name="Wayne K.J."/>
            <person name="Tettelin H."/>
            <person name="Glass J.I."/>
            <person name="Rusch D."/>
            <person name="Podicherti R."/>
            <person name="Tsui H.-C.T."/>
            <person name="Winkler M.E."/>
        </authorList>
    </citation>
    <scope>NUCLEOTIDE SEQUENCE</scope>
</reference>
<feature type="non-terminal residue" evidence="7">
    <location>
        <position position="1"/>
    </location>
</feature>
<protein>
    <recommendedName>
        <fullName evidence="8">Cytochrome c domain-containing protein</fullName>
    </recommendedName>
</protein>
<dbReference type="Pfam" id="PF07635">
    <property type="entry name" value="PSCyt1"/>
    <property type="match status" value="1"/>
</dbReference>
<dbReference type="InterPro" id="IPR036909">
    <property type="entry name" value="Cyt_c-like_dom_sf"/>
</dbReference>
<sequence>VAFTPLLRPLCRLVFLALVFFLQAADGLTAEELRTEQQETGSDVWQRALLDQYCVTCHNERMQTADLALDVRDVTRVAEAPEVWETVVRKLRAGAMPPLPRPRPDAATYERFVNWLEGELDRAAAVDLNPGRTEAFHRLNRTEYHNAVRDLLDLEVDVTELLPADGGSYGFDNIAGVLAISPTLLERYLGAARKISRIAVGRPAPSAVTETFRVANDLSQDDWVAGMPFGTRGGATFQYNFPQDGEYVVKVSLARNAGGRLAIFNVPHTLEVSLDNEVIQSYTVGESPPVDTPRASDAYRDWQARQRTVDSDWEFRLPVRAGPRDIQVTFARRTWAYPEAVREPYLRPYTGTDTRHQPYLGEITVTGPYDTNDASSVGSTPSRRRIFVCEPSETDSVPEQTACAREILSPLARRAYRRPVTSSDLDVLLGFFEDGRAAEGFDAGIEFALRWMLASPEFVLRVERDPDGLAAGANYKITDFELASRLSFFLWSSLPDDELIDLATMGRLSDPDILERQTRRMLDDDRASALVTNFASQWLYLRNVPAVYPDADLFPHVGEALRQAMRRETELFVESIFRGDQSVLDLLTADYTFVNERLARHYDIPHVYGSHFRRVSLDRLPHDARRGLLGHASILAVTAYPNRTSPVLRGKWVLENLLGTPPASPPPDVPSLEETTDNGEILSVREATERHRANPVCASCHRLMDPPGFALEQFDAVGRFRTHTAANTPIDATGELPDGTQFDGASGLRDALVSNPGRFVGTLTEKLMTYALGRGLEHYDAPTVRGILRDTAAENYRFSSIILGIVKSPPFRMRRTES</sequence>
<feature type="domain" description="DUF1585" evidence="1">
    <location>
        <begin position="738"/>
        <end position="811"/>
    </location>
</feature>
<evidence type="ECO:0000259" key="1">
    <source>
        <dbReference type="Pfam" id="PF07624"/>
    </source>
</evidence>
<accession>A0A381RWD8</accession>
<dbReference type="SUPFAM" id="SSF46626">
    <property type="entry name" value="Cytochrome c"/>
    <property type="match status" value="1"/>
</dbReference>
<dbReference type="Pfam" id="PF07637">
    <property type="entry name" value="PSD5"/>
    <property type="match status" value="1"/>
</dbReference>
<dbReference type="Pfam" id="PF07627">
    <property type="entry name" value="PSCyt3"/>
    <property type="match status" value="1"/>
</dbReference>
<feature type="domain" description="DUF1587" evidence="2">
    <location>
        <begin position="138"/>
        <end position="200"/>
    </location>
</feature>
<evidence type="ECO:0000259" key="4">
    <source>
        <dbReference type="Pfam" id="PF07631"/>
    </source>
</evidence>
<dbReference type="InterPro" id="IPR011429">
    <property type="entry name" value="Cyt_c_Planctomycete-type"/>
</dbReference>
<dbReference type="EMBL" id="UINC01002391">
    <property type="protein sequence ID" value="SUZ96185.1"/>
    <property type="molecule type" value="Genomic_DNA"/>
</dbReference>
<feature type="domain" description="DUF1588" evidence="3">
    <location>
        <begin position="625"/>
        <end position="723"/>
    </location>
</feature>
<dbReference type="Pfam" id="PF07631">
    <property type="entry name" value="PSD4"/>
    <property type="match status" value="1"/>
</dbReference>
<dbReference type="AlphaFoldDB" id="A0A381RWD8"/>
<evidence type="ECO:0008006" key="8">
    <source>
        <dbReference type="Google" id="ProtNLM"/>
    </source>
</evidence>
<name>A0A381RWD8_9ZZZZ</name>
<evidence type="ECO:0000259" key="3">
    <source>
        <dbReference type="Pfam" id="PF07627"/>
    </source>
</evidence>
<dbReference type="InterPro" id="IPR013039">
    <property type="entry name" value="DUF1588"/>
</dbReference>
<dbReference type="GO" id="GO:0020037">
    <property type="term" value="F:heme binding"/>
    <property type="evidence" value="ECO:0007669"/>
    <property type="project" value="InterPro"/>
</dbReference>